<reference evidence="1 2" key="1">
    <citation type="submission" date="2012-05" db="EMBL/GenBank/DDBJ databases">
        <title>Recombination and specialization in a pathogen metapopulation.</title>
        <authorList>
            <person name="Gardiner A."/>
            <person name="Kemen E."/>
            <person name="Schultz-Larsen T."/>
            <person name="MacLean D."/>
            <person name="Van Oosterhout C."/>
            <person name="Jones J.D.G."/>
        </authorList>
    </citation>
    <scope>NUCLEOTIDE SEQUENCE [LARGE SCALE GENOMIC DNA]</scope>
    <source>
        <strain evidence="1 2">Ac Nc2</strain>
    </source>
</reference>
<name>A0A024FWH2_9STRA</name>
<organism evidence="1 2">
    <name type="scientific">Albugo candida</name>
    <dbReference type="NCBI Taxonomy" id="65357"/>
    <lineage>
        <taxon>Eukaryota</taxon>
        <taxon>Sar</taxon>
        <taxon>Stramenopiles</taxon>
        <taxon>Oomycota</taxon>
        <taxon>Peronosporomycetes</taxon>
        <taxon>Albuginales</taxon>
        <taxon>Albuginaceae</taxon>
        <taxon>Albugo</taxon>
    </lineage>
</organism>
<proteinExistence type="predicted"/>
<accession>A0A024FWH2</accession>
<dbReference type="Proteomes" id="UP000053237">
    <property type="component" value="Unassembled WGS sequence"/>
</dbReference>
<protein>
    <submittedName>
        <fullName evidence="1">Uncharacterized protein</fullName>
    </submittedName>
</protein>
<dbReference type="EMBL" id="CAIX01001117">
    <property type="protein sequence ID" value="CCI11498.1"/>
    <property type="molecule type" value="Genomic_DNA"/>
</dbReference>
<dbReference type="AlphaFoldDB" id="A0A024FWH2"/>
<dbReference type="InParanoid" id="A0A024FWH2"/>
<keyword evidence="2" id="KW-1185">Reference proteome</keyword>
<comment type="caution">
    <text evidence="1">The sequence shown here is derived from an EMBL/GenBank/DDBJ whole genome shotgun (WGS) entry which is preliminary data.</text>
</comment>
<gene>
    <name evidence="1" type="ORF">BN9_130170</name>
</gene>
<sequence>MHACVKLRRDYRMLIKVVKYCKNKLQFFLVLSFKKLYYIFLSTRYQTHPLMKFFLHLNASSDVSLSHKHAGKRRDCFIGRKSLAHGLIKLVPRVSADCEFRDSWMLEQIVELVGKAEMH</sequence>
<evidence type="ECO:0000313" key="1">
    <source>
        <dbReference type="EMBL" id="CCI11498.1"/>
    </source>
</evidence>
<evidence type="ECO:0000313" key="2">
    <source>
        <dbReference type="Proteomes" id="UP000053237"/>
    </source>
</evidence>